<keyword evidence="2" id="KW-1185">Reference proteome</keyword>
<reference evidence="1" key="2">
    <citation type="submission" date="2023-01" db="EMBL/GenBank/DDBJ databases">
        <title>Draft genome sequence of Portibacter lacus strain NBRC 108769.</title>
        <authorList>
            <person name="Sun Q."/>
            <person name="Mori K."/>
        </authorList>
    </citation>
    <scope>NUCLEOTIDE SEQUENCE</scope>
    <source>
        <strain evidence="1">NBRC 108769</strain>
    </source>
</reference>
<dbReference type="EMBL" id="BSOH01000007">
    <property type="protein sequence ID" value="GLR16877.1"/>
    <property type="molecule type" value="Genomic_DNA"/>
</dbReference>
<name>A0AA37SNA3_9BACT</name>
<evidence type="ECO:0000313" key="2">
    <source>
        <dbReference type="Proteomes" id="UP001156666"/>
    </source>
</evidence>
<reference evidence="1" key="1">
    <citation type="journal article" date="2014" name="Int. J. Syst. Evol. Microbiol.">
        <title>Complete genome sequence of Corynebacterium casei LMG S-19264T (=DSM 44701T), isolated from a smear-ripened cheese.</title>
        <authorList>
            <consortium name="US DOE Joint Genome Institute (JGI-PGF)"/>
            <person name="Walter F."/>
            <person name="Albersmeier A."/>
            <person name="Kalinowski J."/>
            <person name="Ruckert C."/>
        </authorList>
    </citation>
    <scope>NUCLEOTIDE SEQUENCE</scope>
    <source>
        <strain evidence="1">NBRC 108769</strain>
    </source>
</reference>
<sequence>MKVTFYILFFFLSTPFLGVSQNLYSLHTQWDDDIKQWEIKLDEGEIEGEIEMTWRLRGDMTDWTYRIDGKRGTIKQKWENNANVWELRSGSTIVKISTVWSGDFSSFRISDGIKTFKIERKFLNTDPIEWSIMDDEDDLFFWYNEFQNDIRDWIIEDRLPEDFSLELKLAAVFVSILHSL</sequence>
<accession>A0AA37SNA3</accession>
<organism evidence="1 2">
    <name type="scientific">Portibacter lacus</name>
    <dbReference type="NCBI Taxonomy" id="1099794"/>
    <lineage>
        <taxon>Bacteria</taxon>
        <taxon>Pseudomonadati</taxon>
        <taxon>Bacteroidota</taxon>
        <taxon>Saprospiria</taxon>
        <taxon>Saprospirales</taxon>
        <taxon>Haliscomenobacteraceae</taxon>
        <taxon>Portibacter</taxon>
    </lineage>
</organism>
<dbReference type="Proteomes" id="UP001156666">
    <property type="component" value="Unassembled WGS sequence"/>
</dbReference>
<proteinExistence type="predicted"/>
<comment type="caution">
    <text evidence="1">The sequence shown here is derived from an EMBL/GenBank/DDBJ whole genome shotgun (WGS) entry which is preliminary data.</text>
</comment>
<gene>
    <name evidence="1" type="ORF">GCM10007940_14920</name>
</gene>
<protein>
    <submittedName>
        <fullName evidence="1">Uncharacterized protein</fullName>
    </submittedName>
</protein>
<evidence type="ECO:0000313" key="1">
    <source>
        <dbReference type="EMBL" id="GLR16877.1"/>
    </source>
</evidence>
<dbReference type="AlphaFoldDB" id="A0AA37SNA3"/>